<feature type="region of interest" description="Disordered" evidence="2">
    <location>
        <begin position="237"/>
        <end position="314"/>
    </location>
</feature>
<dbReference type="SUPFAM" id="SSF57850">
    <property type="entry name" value="RING/U-box"/>
    <property type="match status" value="1"/>
</dbReference>
<keyword evidence="1" id="KW-0862">Zinc</keyword>
<gene>
    <name evidence="5" type="ORF">HU200_001709</name>
</gene>
<dbReference type="Proteomes" id="UP000636709">
    <property type="component" value="Unassembled WGS sequence"/>
</dbReference>
<dbReference type="OrthoDB" id="687730at2759"/>
<feature type="compositionally biased region" description="Pro residues" evidence="2">
    <location>
        <begin position="237"/>
        <end position="254"/>
    </location>
</feature>
<dbReference type="Pfam" id="PF13519">
    <property type="entry name" value="VWA_2"/>
    <property type="match status" value="1"/>
</dbReference>
<evidence type="ECO:0000256" key="1">
    <source>
        <dbReference type="PROSITE-ProRule" id="PRU00175"/>
    </source>
</evidence>
<evidence type="ECO:0000259" key="3">
    <source>
        <dbReference type="PROSITE" id="PS50089"/>
    </source>
</evidence>
<dbReference type="SMART" id="SM00184">
    <property type="entry name" value="RING"/>
    <property type="match status" value="1"/>
</dbReference>
<feature type="domain" description="RING-type" evidence="3">
    <location>
        <begin position="183"/>
        <end position="227"/>
    </location>
</feature>
<dbReference type="AlphaFoldDB" id="A0A835KZP1"/>
<feature type="region of interest" description="Disordered" evidence="2">
    <location>
        <begin position="50"/>
        <end position="78"/>
    </location>
</feature>
<dbReference type="InterPro" id="IPR036465">
    <property type="entry name" value="vWFA_dom_sf"/>
</dbReference>
<dbReference type="InterPro" id="IPR051266">
    <property type="entry name" value="CLCR"/>
</dbReference>
<name>A0A835KZP1_9POAL</name>
<dbReference type="PROSITE" id="PS50089">
    <property type="entry name" value="ZF_RING_2"/>
    <property type="match status" value="1"/>
</dbReference>
<dbReference type="InterPro" id="IPR032838">
    <property type="entry name" value="Vwaint_dom"/>
</dbReference>
<dbReference type="InterPro" id="IPR013083">
    <property type="entry name" value="Znf_RING/FYVE/PHD"/>
</dbReference>
<dbReference type="InterPro" id="IPR001841">
    <property type="entry name" value="Znf_RING"/>
</dbReference>
<evidence type="ECO:0000259" key="4">
    <source>
        <dbReference type="PROSITE" id="PS50234"/>
    </source>
</evidence>
<feature type="compositionally biased region" description="Polar residues" evidence="2">
    <location>
        <begin position="301"/>
        <end position="310"/>
    </location>
</feature>
<dbReference type="PROSITE" id="PS50234">
    <property type="entry name" value="VWFA"/>
    <property type="match status" value="1"/>
</dbReference>
<feature type="domain" description="VWFA" evidence="4">
    <location>
        <begin position="357"/>
        <end position="544"/>
    </location>
</feature>
<dbReference type="InterPro" id="IPR002035">
    <property type="entry name" value="VWF_A"/>
</dbReference>
<evidence type="ECO:0000313" key="5">
    <source>
        <dbReference type="EMBL" id="KAF8780058.1"/>
    </source>
</evidence>
<feature type="compositionally biased region" description="Basic and acidic residues" evidence="2">
    <location>
        <begin position="820"/>
        <end position="830"/>
    </location>
</feature>
<dbReference type="PANTHER" id="PTHR10579">
    <property type="entry name" value="CALCIUM-ACTIVATED CHLORIDE CHANNEL REGULATOR"/>
    <property type="match status" value="1"/>
</dbReference>
<feature type="compositionally biased region" description="Basic residues" evidence="2">
    <location>
        <begin position="265"/>
        <end position="274"/>
    </location>
</feature>
<keyword evidence="6" id="KW-1185">Reference proteome</keyword>
<dbReference type="Pfam" id="PF14624">
    <property type="entry name" value="Vwaint"/>
    <property type="match status" value="1"/>
</dbReference>
<dbReference type="CDD" id="cd23114">
    <property type="entry name" value="RING-H2_WAVH2"/>
    <property type="match status" value="1"/>
</dbReference>
<dbReference type="Pfam" id="PF17123">
    <property type="entry name" value="zf-RING_11"/>
    <property type="match status" value="1"/>
</dbReference>
<feature type="compositionally biased region" description="Basic and acidic residues" evidence="2">
    <location>
        <begin position="54"/>
        <end position="74"/>
    </location>
</feature>
<comment type="caution">
    <text evidence="5">The sequence shown here is derived from an EMBL/GenBank/DDBJ whole genome shotgun (WGS) entry which is preliminary data.</text>
</comment>
<proteinExistence type="predicted"/>
<dbReference type="SUPFAM" id="SSF53300">
    <property type="entry name" value="vWA-like"/>
    <property type="match status" value="1"/>
</dbReference>
<evidence type="ECO:0000256" key="2">
    <source>
        <dbReference type="SAM" id="MobiDB-lite"/>
    </source>
</evidence>
<reference evidence="5" key="1">
    <citation type="submission" date="2020-07" db="EMBL/GenBank/DDBJ databases">
        <title>Genome sequence and genetic diversity analysis of an under-domesticated orphan crop, white fonio (Digitaria exilis).</title>
        <authorList>
            <person name="Bennetzen J.L."/>
            <person name="Chen S."/>
            <person name="Ma X."/>
            <person name="Wang X."/>
            <person name="Yssel A.E.J."/>
            <person name="Chaluvadi S.R."/>
            <person name="Johnson M."/>
            <person name="Gangashetty P."/>
            <person name="Hamidou F."/>
            <person name="Sanogo M.D."/>
            <person name="Zwaenepoel A."/>
            <person name="Wallace J."/>
            <person name="Van De Peer Y."/>
            <person name="Van Deynze A."/>
        </authorList>
    </citation>
    <scope>NUCLEOTIDE SEQUENCE</scope>
    <source>
        <tissue evidence="5">Leaves</tissue>
    </source>
</reference>
<accession>A0A835KZP1</accession>
<dbReference type="SMART" id="SM00327">
    <property type="entry name" value="VWA"/>
    <property type="match status" value="1"/>
</dbReference>
<feature type="region of interest" description="Disordered" evidence="2">
    <location>
        <begin position="813"/>
        <end position="845"/>
    </location>
</feature>
<organism evidence="5 6">
    <name type="scientific">Digitaria exilis</name>
    <dbReference type="NCBI Taxonomy" id="1010633"/>
    <lineage>
        <taxon>Eukaryota</taxon>
        <taxon>Viridiplantae</taxon>
        <taxon>Streptophyta</taxon>
        <taxon>Embryophyta</taxon>
        <taxon>Tracheophyta</taxon>
        <taxon>Spermatophyta</taxon>
        <taxon>Magnoliopsida</taxon>
        <taxon>Liliopsida</taxon>
        <taxon>Poales</taxon>
        <taxon>Poaceae</taxon>
        <taxon>PACMAD clade</taxon>
        <taxon>Panicoideae</taxon>
        <taxon>Panicodae</taxon>
        <taxon>Paniceae</taxon>
        <taxon>Anthephorinae</taxon>
        <taxon>Digitaria</taxon>
    </lineage>
</organism>
<dbReference type="PANTHER" id="PTHR10579:SF150">
    <property type="entry name" value="RING-TYPE DOMAIN-CONTAINING PROTEIN"/>
    <property type="match status" value="1"/>
</dbReference>
<keyword evidence="1" id="KW-0479">Metal-binding</keyword>
<dbReference type="GO" id="GO:0008270">
    <property type="term" value="F:zinc ion binding"/>
    <property type="evidence" value="ECO:0007669"/>
    <property type="project" value="UniProtKB-KW"/>
</dbReference>
<dbReference type="EMBL" id="JACEFO010000144">
    <property type="protein sequence ID" value="KAF8780058.1"/>
    <property type="molecule type" value="Genomic_DNA"/>
</dbReference>
<protein>
    <submittedName>
        <fullName evidence="5">Uncharacterized protein</fullName>
    </submittedName>
</protein>
<dbReference type="Gene3D" id="3.40.50.410">
    <property type="entry name" value="von Willebrand factor, type A domain"/>
    <property type="match status" value="1"/>
</dbReference>
<dbReference type="Gene3D" id="3.30.40.10">
    <property type="entry name" value="Zinc/RING finger domain, C3HC4 (zinc finger)"/>
    <property type="match status" value="1"/>
</dbReference>
<sequence length="845" mass="89759">MTKLWLKKRLRRVKDEKQSMSAWRAWGAKEIDTGGDDRVARGQEHRIASGRRMTCMDDKFSGSSPRPDKEDDHGQGAGAGGICGGEMLALLKQDMGFVIDSVVALSLLRMSDAGKGQARSAVESLVASGGTSTTITEGLRMAAKVRNERRHKKAVSSSTVVEEAPQLSRGPFAMESSDQSNPCAICLGNMGAGGGQAIFTAECSHTFHFHCISASVAHGHRVCPLCNSQWRELPFERPPQPLPPPPQQPVVPPHEPIHHVQPSPIRHRPMHHHVQPPFQPAEPEVFDDDDQVVEPPPSGQDAGQRQSAASGGSLAVKTHTEYSAVARGSSLDNFAVLVHVKAPGMIDAGDAPRAPLDLVTVLDVSGSMSGEKLALLKQAMGFVIDNLGPHDRLSVVAFSSGAHRVTRLLRMSDAGKGQARTAVESLVARGGTNIAEGLRTAAKVLDERRHRNAVSSVILLSDGQDNYTMMRQGQGSIPNYESLVPASFTRTGTGTGDWSSPIHTFGFGNDHDAAAMHVVAEATGGTFSYIENEAVIQDAFAQCIGGLLTVVVQEARIAVACGDPGVRVISVKSGRYQSRVDEEDGRRSATIAVGELYADEERRFLLFLSVPPATDGEEAGTTLLIKVSCSYRDAAGGGVNVTTAEDTVVARPEQVGGAAAERSMEVERERVRVEAAEDIAAARAAAERGAHQEAVEILENRQRVVEESGAARAGDPTTAALGAELREMRRRVGSRESYARSGRAFVLAGMSMHAQQRASMMPVAFSSVARRGIGRAPANSIAGARRVSSDVLEAAEGAAEEASSFATPAMRAMLLRSRRAREGSAEDPKGGEGTGSSGATEVVNQ</sequence>
<keyword evidence="1" id="KW-0863">Zinc-finger</keyword>
<evidence type="ECO:0000313" key="6">
    <source>
        <dbReference type="Proteomes" id="UP000636709"/>
    </source>
</evidence>